<feature type="region of interest" description="Disordered" evidence="5">
    <location>
        <begin position="1"/>
        <end position="67"/>
    </location>
</feature>
<reference evidence="10" key="1">
    <citation type="submission" date="2021-05" db="EMBL/GenBank/DDBJ databases">
        <authorList>
            <person name="Pietrasiak N."/>
            <person name="Ward R."/>
            <person name="Stajich J.E."/>
            <person name="Kurbessoian T."/>
        </authorList>
    </citation>
    <scope>NUCLEOTIDE SEQUENCE</scope>
    <source>
        <strain evidence="10">UHER 2000/2452</strain>
    </source>
</reference>
<feature type="compositionally biased region" description="Basic and acidic residues" evidence="5">
    <location>
        <begin position="15"/>
        <end position="25"/>
    </location>
</feature>
<dbReference type="Pfam" id="PF00015">
    <property type="entry name" value="MCPsignal"/>
    <property type="match status" value="1"/>
</dbReference>
<dbReference type="InterPro" id="IPR003018">
    <property type="entry name" value="GAF"/>
</dbReference>
<evidence type="ECO:0000256" key="4">
    <source>
        <dbReference type="PROSITE-ProRule" id="PRU00284"/>
    </source>
</evidence>
<dbReference type="InterPro" id="IPR029151">
    <property type="entry name" value="Sensor-like_sf"/>
</dbReference>
<evidence type="ECO:0000259" key="8">
    <source>
        <dbReference type="PROSITE" id="PS50111"/>
    </source>
</evidence>
<dbReference type="Pfam" id="PF00672">
    <property type="entry name" value="HAMP"/>
    <property type="match status" value="1"/>
</dbReference>
<keyword evidence="6" id="KW-1133">Transmembrane helix</keyword>
<dbReference type="SMART" id="SM00065">
    <property type="entry name" value="GAF"/>
    <property type="match status" value="1"/>
</dbReference>
<keyword evidence="1" id="KW-0145">Chemotaxis</keyword>
<evidence type="ECO:0000259" key="9">
    <source>
        <dbReference type="PROSITE" id="PS50885"/>
    </source>
</evidence>
<feature type="domain" description="Methyl-accepting transducer" evidence="8">
    <location>
        <begin position="719"/>
        <end position="955"/>
    </location>
</feature>
<dbReference type="GO" id="GO:0004888">
    <property type="term" value="F:transmembrane signaling receptor activity"/>
    <property type="evidence" value="ECO:0007669"/>
    <property type="project" value="InterPro"/>
</dbReference>
<proteinExistence type="inferred from homology"/>
<sequence>MTTQPRPVSTSPEPLRSEDTLRADSDLASEQIGSPSDRNHSDRSPSRGYRNNPAVVSPDARSKTRSRALSESSRLRWFYNLPIRRKQLLALFCSELISVLGLVGVGSWLIIQGGRAQLANQAKAELAATDIGYNIKVNQMGFGFRGQSDNSIVIEAAKESANGRTLSPQLYDRLKAILTNEVTAQNIEYATLVDINSRIVVNANRNRTGDKFDPEGLVSTVLANPRQIKANAIVSLAELKNENPPLPNGFREKNALIRYVITPVKDPDNGEVIGALVAGDIVNDKLAIVEGALQAFGNGYSAVYQRQANGEFALSTALALGDSSNLALAKKGMELPKPELLQRTLAEGQVVSRAEIEGQTYTVATKTLNNFQEKPIAVLVRGTSEANLNRMLQNSLLLQLAVASVVITADILLAMLLGRSIVNPIEALRRVTQRFTVDRQARAEIFAKDEVGELTSSFNELADSVAASEFLLKDTADQERRISKIVSRIRESVDRPTIFNTALEETRQALKTDRAVIYLFDEHWGGRVVAESAGKEWFPILGTFIDDPCFAQQYAQSYKDGRIKAIANIYEAGLTECYIRQLESLQARASLVSPIIVADQLLGLLIVYQCSRPRHWHESEINLLRQVATQLGFALEQSKLFVEKEQARLFAETLSQEQRQQREDLQMQLVELLDHVEGATRGDLTVRAEVTAGEIGTVADFFNAIIENLRQIVTQVKHSAEQVNLALGRNEQSVSHLAEEALQQAAGTTQILTSIEQMNQSIYAVSESAHQATEVARQAAATTEAGKAAMDLTAQNILGLRETVGETTKKVKRLGESSQQISRVVSMINQIAVQTNVLAINAGIEAARAGEEGQGFAVITEEVRELAVRSATATQEIEKIVANIQRETGLVVNAMEQSTTQVVEGTHLVENAKQSLNQIFAVSDRIDQLVQSISEATIAQVETSEVISHLMKEVAQTSERTSESSREVAVAIHQTSAIAQELQESVGAFNLG</sequence>
<gene>
    <name evidence="10" type="ORF">KME15_06770</name>
</gene>
<evidence type="ECO:0000256" key="6">
    <source>
        <dbReference type="SAM" id="Phobius"/>
    </source>
</evidence>
<evidence type="ECO:0000256" key="5">
    <source>
        <dbReference type="SAM" id="MobiDB-lite"/>
    </source>
</evidence>
<dbReference type="CDD" id="cd11386">
    <property type="entry name" value="MCP_signal"/>
    <property type="match status" value="1"/>
</dbReference>
<dbReference type="PROSITE" id="PS50885">
    <property type="entry name" value="HAMP"/>
    <property type="match status" value="2"/>
</dbReference>
<feature type="transmembrane region" description="Helical" evidence="6">
    <location>
        <begin position="88"/>
        <end position="111"/>
    </location>
</feature>
<protein>
    <submittedName>
        <fullName evidence="10">GAF domain-containing protein</fullName>
    </submittedName>
</protein>
<dbReference type="PROSITE" id="PS50046">
    <property type="entry name" value="PHYTOCHROME_2"/>
    <property type="match status" value="1"/>
</dbReference>
<dbReference type="Gene3D" id="1.10.287.950">
    <property type="entry name" value="Methyl-accepting chemotaxis protein"/>
    <property type="match status" value="1"/>
</dbReference>
<dbReference type="FunFam" id="1.10.287.950:FF:000001">
    <property type="entry name" value="Methyl-accepting chemotaxis sensory transducer"/>
    <property type="match status" value="1"/>
</dbReference>
<comment type="caution">
    <text evidence="10">The sequence shown here is derived from an EMBL/GenBank/DDBJ whole genome shotgun (WGS) entry which is preliminary data.</text>
</comment>
<dbReference type="GO" id="GO:0006935">
    <property type="term" value="P:chemotaxis"/>
    <property type="evidence" value="ECO:0007669"/>
    <property type="project" value="UniProtKB-KW"/>
</dbReference>
<dbReference type="Gene3D" id="3.30.450.40">
    <property type="match status" value="1"/>
</dbReference>
<accession>A0A951UN40</accession>
<dbReference type="PANTHER" id="PTHR32089:SF114">
    <property type="entry name" value="METHYL-ACCEPTING CHEMOTAXIS PROTEIN MCPB"/>
    <property type="match status" value="1"/>
</dbReference>
<feature type="domain" description="Phytochrome chromophore attachment site" evidence="7">
    <location>
        <begin position="494"/>
        <end position="630"/>
    </location>
</feature>
<feature type="domain" description="HAMP" evidence="9">
    <location>
        <begin position="663"/>
        <end position="714"/>
    </location>
</feature>
<dbReference type="InterPro" id="IPR004089">
    <property type="entry name" value="MCPsignal_dom"/>
</dbReference>
<organism evidence="10 11">
    <name type="scientific">Drouetiella hepatica Uher 2000/2452</name>
    <dbReference type="NCBI Taxonomy" id="904376"/>
    <lineage>
        <taxon>Bacteria</taxon>
        <taxon>Bacillati</taxon>
        <taxon>Cyanobacteriota</taxon>
        <taxon>Cyanophyceae</taxon>
        <taxon>Oculatellales</taxon>
        <taxon>Oculatellaceae</taxon>
        <taxon>Drouetiella</taxon>
    </lineage>
</organism>
<keyword evidence="6" id="KW-0472">Membrane</keyword>
<evidence type="ECO:0000313" key="11">
    <source>
        <dbReference type="Proteomes" id="UP000757435"/>
    </source>
</evidence>
<dbReference type="Gene3D" id="6.10.340.10">
    <property type="match status" value="1"/>
</dbReference>
<dbReference type="AlphaFoldDB" id="A0A951UN40"/>
<feature type="compositionally biased region" description="Polar residues" evidence="5">
    <location>
        <begin position="1"/>
        <end position="12"/>
    </location>
</feature>
<dbReference type="SUPFAM" id="SSF103190">
    <property type="entry name" value="Sensory domain-like"/>
    <property type="match status" value="1"/>
</dbReference>
<dbReference type="PROSITE" id="PS50111">
    <property type="entry name" value="CHEMOTAXIS_TRANSDUC_2"/>
    <property type="match status" value="1"/>
</dbReference>
<evidence type="ECO:0000259" key="7">
    <source>
        <dbReference type="PROSITE" id="PS50046"/>
    </source>
</evidence>
<dbReference type="InterPro" id="IPR016132">
    <property type="entry name" value="Phyto_chromo_attachment"/>
</dbReference>
<evidence type="ECO:0000256" key="1">
    <source>
        <dbReference type="ARBA" id="ARBA00022500"/>
    </source>
</evidence>
<dbReference type="PANTHER" id="PTHR32089">
    <property type="entry name" value="METHYL-ACCEPTING CHEMOTAXIS PROTEIN MCPB"/>
    <property type="match status" value="1"/>
</dbReference>
<comment type="similarity">
    <text evidence="3">Belongs to the methyl-accepting chemotaxis (MCP) protein family.</text>
</comment>
<name>A0A951UN40_9CYAN</name>
<evidence type="ECO:0000256" key="3">
    <source>
        <dbReference type="ARBA" id="ARBA00029447"/>
    </source>
</evidence>
<dbReference type="GO" id="GO:0007165">
    <property type="term" value="P:signal transduction"/>
    <property type="evidence" value="ECO:0007669"/>
    <property type="project" value="UniProtKB-KW"/>
</dbReference>
<evidence type="ECO:0000313" key="10">
    <source>
        <dbReference type="EMBL" id="MBW4658358.1"/>
    </source>
</evidence>
<keyword evidence="6" id="KW-0812">Transmembrane</keyword>
<dbReference type="Proteomes" id="UP000757435">
    <property type="component" value="Unassembled WGS sequence"/>
</dbReference>
<dbReference type="SUPFAM" id="SSF58104">
    <property type="entry name" value="Methyl-accepting chemotaxis protein (MCP) signaling domain"/>
    <property type="match status" value="1"/>
</dbReference>
<dbReference type="SUPFAM" id="SSF55781">
    <property type="entry name" value="GAF domain-like"/>
    <property type="match status" value="1"/>
</dbReference>
<dbReference type="SMART" id="SM00304">
    <property type="entry name" value="HAMP"/>
    <property type="match status" value="2"/>
</dbReference>
<dbReference type="PRINTS" id="PR00260">
    <property type="entry name" value="CHEMTRNSDUCR"/>
</dbReference>
<dbReference type="EMBL" id="JAHHHD010000005">
    <property type="protein sequence ID" value="MBW4658358.1"/>
    <property type="molecule type" value="Genomic_DNA"/>
</dbReference>
<dbReference type="InterPro" id="IPR004090">
    <property type="entry name" value="Chemotax_Me-accpt_rcpt"/>
</dbReference>
<dbReference type="CDD" id="cd06225">
    <property type="entry name" value="HAMP"/>
    <property type="match status" value="1"/>
</dbReference>
<dbReference type="InterPro" id="IPR029016">
    <property type="entry name" value="GAF-like_dom_sf"/>
</dbReference>
<dbReference type="SMART" id="SM00283">
    <property type="entry name" value="MA"/>
    <property type="match status" value="1"/>
</dbReference>
<reference evidence="10" key="2">
    <citation type="journal article" date="2022" name="Microbiol. Resour. Announc.">
        <title>Metagenome Sequencing to Explore Phylogenomics of Terrestrial Cyanobacteria.</title>
        <authorList>
            <person name="Ward R.D."/>
            <person name="Stajich J.E."/>
            <person name="Johansen J.R."/>
            <person name="Huntemann M."/>
            <person name="Clum A."/>
            <person name="Foster B."/>
            <person name="Foster B."/>
            <person name="Roux S."/>
            <person name="Palaniappan K."/>
            <person name="Varghese N."/>
            <person name="Mukherjee S."/>
            <person name="Reddy T.B.K."/>
            <person name="Daum C."/>
            <person name="Copeland A."/>
            <person name="Chen I.A."/>
            <person name="Ivanova N.N."/>
            <person name="Kyrpides N.C."/>
            <person name="Shapiro N."/>
            <person name="Eloe-Fadrosh E.A."/>
            <person name="Pietrasiak N."/>
        </authorList>
    </citation>
    <scope>NUCLEOTIDE SEQUENCE</scope>
    <source>
        <strain evidence="10">UHER 2000/2452</strain>
    </source>
</reference>
<dbReference type="InterPro" id="IPR003660">
    <property type="entry name" value="HAMP_dom"/>
</dbReference>
<dbReference type="GO" id="GO:0016020">
    <property type="term" value="C:membrane"/>
    <property type="evidence" value="ECO:0007669"/>
    <property type="project" value="InterPro"/>
</dbReference>
<keyword evidence="2 4" id="KW-0807">Transducer</keyword>
<dbReference type="Pfam" id="PF01590">
    <property type="entry name" value="GAF"/>
    <property type="match status" value="1"/>
</dbReference>
<feature type="domain" description="HAMP" evidence="9">
    <location>
        <begin position="419"/>
        <end position="470"/>
    </location>
</feature>
<evidence type="ECO:0000256" key="2">
    <source>
        <dbReference type="ARBA" id="ARBA00023224"/>
    </source>
</evidence>